<gene>
    <name evidence="1" type="ORF">PIB30_099508</name>
</gene>
<accession>A0ABU6YUJ7</accession>
<organism evidence="1 2">
    <name type="scientific">Stylosanthes scabra</name>
    <dbReference type="NCBI Taxonomy" id="79078"/>
    <lineage>
        <taxon>Eukaryota</taxon>
        <taxon>Viridiplantae</taxon>
        <taxon>Streptophyta</taxon>
        <taxon>Embryophyta</taxon>
        <taxon>Tracheophyta</taxon>
        <taxon>Spermatophyta</taxon>
        <taxon>Magnoliopsida</taxon>
        <taxon>eudicotyledons</taxon>
        <taxon>Gunneridae</taxon>
        <taxon>Pentapetalae</taxon>
        <taxon>rosids</taxon>
        <taxon>fabids</taxon>
        <taxon>Fabales</taxon>
        <taxon>Fabaceae</taxon>
        <taxon>Papilionoideae</taxon>
        <taxon>50 kb inversion clade</taxon>
        <taxon>dalbergioids sensu lato</taxon>
        <taxon>Dalbergieae</taxon>
        <taxon>Pterocarpus clade</taxon>
        <taxon>Stylosanthes</taxon>
    </lineage>
</organism>
<name>A0ABU6YUJ7_9FABA</name>
<sequence length="71" mass="8489">PVWCITSIRMQQNMVLPDRVIPYLEAARLYLAWLNNYWFKVDESFVNAFIERSYPDTHAFHMPFGECTMTL</sequence>
<comment type="caution">
    <text evidence="1">The sequence shown here is derived from an EMBL/GenBank/DDBJ whole genome shotgun (WGS) entry which is preliminary data.</text>
</comment>
<evidence type="ECO:0000313" key="1">
    <source>
        <dbReference type="EMBL" id="MED6214077.1"/>
    </source>
</evidence>
<dbReference type="EMBL" id="JASCZI010244327">
    <property type="protein sequence ID" value="MED6214077.1"/>
    <property type="molecule type" value="Genomic_DNA"/>
</dbReference>
<proteinExistence type="predicted"/>
<protein>
    <recommendedName>
        <fullName evidence="3">Aminotransferase-like plant mobile domain-containing protein</fullName>
    </recommendedName>
</protein>
<keyword evidence="2" id="KW-1185">Reference proteome</keyword>
<evidence type="ECO:0008006" key="3">
    <source>
        <dbReference type="Google" id="ProtNLM"/>
    </source>
</evidence>
<dbReference type="Proteomes" id="UP001341840">
    <property type="component" value="Unassembled WGS sequence"/>
</dbReference>
<evidence type="ECO:0000313" key="2">
    <source>
        <dbReference type="Proteomes" id="UP001341840"/>
    </source>
</evidence>
<reference evidence="1 2" key="1">
    <citation type="journal article" date="2023" name="Plants (Basel)">
        <title>Bridging the Gap: Combining Genomics and Transcriptomics Approaches to Understand Stylosanthes scabra, an Orphan Legume from the Brazilian Caatinga.</title>
        <authorList>
            <person name="Ferreira-Neto J.R.C."/>
            <person name="da Silva M.D."/>
            <person name="Binneck E."/>
            <person name="de Melo N.F."/>
            <person name="da Silva R.H."/>
            <person name="de Melo A.L.T.M."/>
            <person name="Pandolfi V."/>
            <person name="Bustamante F.O."/>
            <person name="Brasileiro-Vidal A.C."/>
            <person name="Benko-Iseppon A.M."/>
        </authorList>
    </citation>
    <scope>NUCLEOTIDE SEQUENCE [LARGE SCALE GENOMIC DNA]</scope>
    <source>
        <tissue evidence="1">Leaves</tissue>
    </source>
</reference>
<feature type="non-terminal residue" evidence="1">
    <location>
        <position position="1"/>
    </location>
</feature>